<comment type="caution">
    <text evidence="9">The sequence shown here is derived from an EMBL/GenBank/DDBJ whole genome shotgun (WGS) entry which is preliminary data.</text>
</comment>
<dbReference type="InterPro" id="IPR003004">
    <property type="entry name" value="GspF/PilC"/>
</dbReference>
<reference evidence="9 10" key="1">
    <citation type="submission" date="2021-05" db="EMBL/GenBank/DDBJ databases">
        <title>Whole genome sequence of Curtobacterium flaccumfaciens pv. flaccumfaciens strain CFBP 8819.</title>
        <authorList>
            <person name="Osdaghi E."/>
            <person name="Taghouti G."/>
            <person name="Portier P."/>
            <person name="Fazliarab A."/>
            <person name="Taghavi S.M."/>
            <person name="Briand M."/>
            <person name="Le-Saux M."/>
            <person name="Jacques M.-A."/>
        </authorList>
    </citation>
    <scope>NUCLEOTIDE SEQUENCE [LARGE SCALE GENOMIC DNA]</scope>
    <source>
        <strain evidence="9 10">CFBP 8819</strain>
    </source>
</reference>
<feature type="domain" description="Type II secretion system protein GspF" evidence="8">
    <location>
        <begin position="74"/>
        <end position="196"/>
    </location>
</feature>
<keyword evidence="5 7" id="KW-1133">Transmembrane helix</keyword>
<comment type="similarity">
    <text evidence="2">Belongs to the GSP F family.</text>
</comment>
<comment type="subcellular location">
    <subcellularLocation>
        <location evidence="1">Cell membrane</location>
        <topology evidence="1">Multi-pass membrane protein</topology>
    </subcellularLocation>
</comment>
<feature type="domain" description="Type II secretion system protein GspF" evidence="8">
    <location>
        <begin position="276"/>
        <end position="398"/>
    </location>
</feature>
<evidence type="ECO:0000256" key="6">
    <source>
        <dbReference type="ARBA" id="ARBA00023136"/>
    </source>
</evidence>
<organism evidence="9 10">
    <name type="scientific">Curtobacterium aurantiacum</name>
    <dbReference type="NCBI Taxonomy" id="3236919"/>
    <lineage>
        <taxon>Bacteria</taxon>
        <taxon>Bacillati</taxon>
        <taxon>Actinomycetota</taxon>
        <taxon>Actinomycetes</taxon>
        <taxon>Micrococcales</taxon>
        <taxon>Microbacteriaceae</taxon>
        <taxon>Curtobacterium</taxon>
    </lineage>
</organism>
<feature type="transmembrane region" description="Helical" evidence="7">
    <location>
        <begin position="379"/>
        <end position="400"/>
    </location>
</feature>
<dbReference type="PANTHER" id="PTHR30012">
    <property type="entry name" value="GENERAL SECRETION PATHWAY PROTEIN"/>
    <property type="match status" value="1"/>
</dbReference>
<proteinExistence type="inferred from homology"/>
<feature type="transmembrane region" description="Helical" evidence="7">
    <location>
        <begin position="174"/>
        <end position="202"/>
    </location>
</feature>
<evidence type="ECO:0000256" key="2">
    <source>
        <dbReference type="ARBA" id="ARBA00005745"/>
    </source>
</evidence>
<keyword evidence="3" id="KW-1003">Cell membrane</keyword>
<sequence>MSLAFDYRGRDGAGKLVKGRLDAASEGAVVQRLRGMGVSPIAITEAKAGTGLQTEIKIPGFEKGVGLKDLAIMSRQASTMLTSGLALLRTLTILSDQTENKKLKDIIGKVRDDVERGVSFSDAVAKYPVDFPPIMINMIRAGETGGFLDQAMDSIATNFEKEHKLRSTIKSAMTYPVVVLVMSLVAVAIMLIFIVPIFQGMFSSLGGTLPLPTQILVTLSHVMRYVAIPLAVVVLVGWLWWRANKNTERVRAFIDPITLKLPVFGPLQKKIVIARFARNFSNMIGAGVPILQALRIVGEVSNNSVVKRALDNVAEAVRKGESIAVPLAAQAVFPAMVTQMVAVGEDAGSLEIMLEKIAVFYDAEVEATTDALTSLIEPLLIAFLGVVVGGMIIALYMPIFQITNVVQNAS</sequence>
<evidence type="ECO:0000313" key="10">
    <source>
        <dbReference type="Proteomes" id="UP001519641"/>
    </source>
</evidence>
<keyword evidence="6 7" id="KW-0472">Membrane</keyword>
<dbReference type="Proteomes" id="UP001519641">
    <property type="component" value="Unassembled WGS sequence"/>
</dbReference>
<gene>
    <name evidence="9" type="ORF">KK097_00750</name>
</gene>
<dbReference type="RefSeq" id="WP_214543361.1">
    <property type="nucleotide sequence ID" value="NZ_JAHEWS010000001.1"/>
</dbReference>
<keyword evidence="10" id="KW-1185">Reference proteome</keyword>
<feature type="transmembrane region" description="Helical" evidence="7">
    <location>
        <begin position="222"/>
        <end position="241"/>
    </location>
</feature>
<dbReference type="EMBL" id="JAHEWS010000001">
    <property type="protein sequence ID" value="MBT1586337.1"/>
    <property type="molecule type" value="Genomic_DNA"/>
</dbReference>
<name>A0ABS5VE76_9MICO</name>
<evidence type="ECO:0000313" key="9">
    <source>
        <dbReference type="EMBL" id="MBT1586337.1"/>
    </source>
</evidence>
<keyword evidence="4 7" id="KW-0812">Transmembrane</keyword>
<protein>
    <submittedName>
        <fullName evidence="9">Type II secretion system F family protein</fullName>
    </submittedName>
</protein>
<dbReference type="PANTHER" id="PTHR30012:SF0">
    <property type="entry name" value="TYPE II SECRETION SYSTEM PROTEIN F-RELATED"/>
    <property type="match status" value="1"/>
</dbReference>
<accession>A0ABS5VE76</accession>
<evidence type="ECO:0000256" key="7">
    <source>
        <dbReference type="SAM" id="Phobius"/>
    </source>
</evidence>
<evidence type="ECO:0000256" key="3">
    <source>
        <dbReference type="ARBA" id="ARBA00022475"/>
    </source>
</evidence>
<dbReference type="InterPro" id="IPR042094">
    <property type="entry name" value="T2SS_GspF_sf"/>
</dbReference>
<dbReference type="Gene3D" id="1.20.81.30">
    <property type="entry name" value="Type II secretion system (T2SS), domain F"/>
    <property type="match status" value="2"/>
</dbReference>
<dbReference type="InterPro" id="IPR018076">
    <property type="entry name" value="T2SS_GspF_dom"/>
</dbReference>
<evidence type="ECO:0000256" key="1">
    <source>
        <dbReference type="ARBA" id="ARBA00004651"/>
    </source>
</evidence>
<dbReference type="PRINTS" id="PR00812">
    <property type="entry name" value="BCTERIALGSPF"/>
</dbReference>
<evidence type="ECO:0000259" key="8">
    <source>
        <dbReference type="Pfam" id="PF00482"/>
    </source>
</evidence>
<evidence type="ECO:0000256" key="5">
    <source>
        <dbReference type="ARBA" id="ARBA00022989"/>
    </source>
</evidence>
<dbReference type="Pfam" id="PF00482">
    <property type="entry name" value="T2SSF"/>
    <property type="match status" value="2"/>
</dbReference>
<evidence type="ECO:0000256" key="4">
    <source>
        <dbReference type="ARBA" id="ARBA00022692"/>
    </source>
</evidence>